<evidence type="ECO:0000313" key="2">
    <source>
        <dbReference type="EMBL" id="CAH2263810.1"/>
    </source>
</evidence>
<proteinExistence type="predicted"/>
<dbReference type="InterPro" id="IPR035896">
    <property type="entry name" value="AN1-like_Znf"/>
</dbReference>
<accession>A0A8S4SF65</accession>
<organism evidence="2 3">
    <name type="scientific">Pararge aegeria aegeria</name>
    <dbReference type="NCBI Taxonomy" id="348720"/>
    <lineage>
        <taxon>Eukaryota</taxon>
        <taxon>Metazoa</taxon>
        <taxon>Ecdysozoa</taxon>
        <taxon>Arthropoda</taxon>
        <taxon>Hexapoda</taxon>
        <taxon>Insecta</taxon>
        <taxon>Pterygota</taxon>
        <taxon>Neoptera</taxon>
        <taxon>Endopterygota</taxon>
        <taxon>Lepidoptera</taxon>
        <taxon>Glossata</taxon>
        <taxon>Ditrysia</taxon>
        <taxon>Papilionoidea</taxon>
        <taxon>Nymphalidae</taxon>
        <taxon>Satyrinae</taxon>
        <taxon>Satyrini</taxon>
        <taxon>Parargina</taxon>
        <taxon>Pararge</taxon>
    </lineage>
</organism>
<keyword evidence="3" id="KW-1185">Reference proteome</keyword>
<dbReference type="GO" id="GO:0005737">
    <property type="term" value="C:cytoplasm"/>
    <property type="evidence" value="ECO:0007669"/>
    <property type="project" value="TreeGrafter"/>
</dbReference>
<gene>
    <name evidence="2" type="primary">jg4747</name>
    <name evidence="2" type="ORF">PAEG_LOCUS24439</name>
</gene>
<dbReference type="InterPro" id="IPR057358">
    <property type="entry name" value="UBL_ZFAND1-like"/>
</dbReference>
<dbReference type="PANTHER" id="PTHR14677:SF20">
    <property type="entry name" value="ZINC FINGER AN1-TYPE CONTAINING 2A-RELATED"/>
    <property type="match status" value="1"/>
</dbReference>
<dbReference type="EMBL" id="CAKXAJ010026237">
    <property type="protein sequence ID" value="CAH2263810.1"/>
    <property type="molecule type" value="Genomic_DNA"/>
</dbReference>
<dbReference type="Gene3D" id="4.10.1110.10">
    <property type="entry name" value="AN1-like Zinc finger"/>
    <property type="match status" value="2"/>
</dbReference>
<dbReference type="SUPFAM" id="SSF118310">
    <property type="entry name" value="AN1-like Zinc finger"/>
    <property type="match status" value="2"/>
</dbReference>
<comment type="caution">
    <text evidence="2">The sequence shown here is derived from an EMBL/GenBank/DDBJ whole genome shotgun (WGS) entry which is preliminary data.</text>
</comment>
<dbReference type="AlphaFoldDB" id="A0A8S4SF65"/>
<dbReference type="PANTHER" id="PTHR14677">
    <property type="entry name" value="ARSENITE INDUCUBLE RNA ASSOCIATED PROTEIN AIP-1-RELATED"/>
    <property type="match status" value="1"/>
</dbReference>
<name>A0A8S4SF65_9NEOP</name>
<dbReference type="OrthoDB" id="431929at2759"/>
<dbReference type="Pfam" id="PF25327">
    <property type="entry name" value="UBL_ZFAND1"/>
    <property type="match status" value="1"/>
</dbReference>
<evidence type="ECO:0000313" key="3">
    <source>
        <dbReference type="Proteomes" id="UP000838756"/>
    </source>
</evidence>
<reference evidence="2" key="1">
    <citation type="submission" date="2022-03" db="EMBL/GenBank/DDBJ databases">
        <authorList>
            <person name="Lindestad O."/>
        </authorList>
    </citation>
    <scope>NUCLEOTIDE SEQUENCE</scope>
</reference>
<evidence type="ECO:0000259" key="1">
    <source>
        <dbReference type="Pfam" id="PF25327"/>
    </source>
</evidence>
<dbReference type="Proteomes" id="UP000838756">
    <property type="component" value="Unassembled WGS sequence"/>
</dbReference>
<protein>
    <submittedName>
        <fullName evidence="2">Jg4747 protein</fullName>
    </submittedName>
</protein>
<sequence>MEFPSLGEHCQKKDCNQTDFLPLQCKCGMVFCRLHFNDHCLSGQCDLAPKPKEVNFECDDQIYRCSSKGCKKGNLHEMLCNKCNKHYCIEHRFHPSCPEIDDETMSAKIEQFEAPRRQFKEANKFLQQKITENIRKALQSSAKMKTASKIHLMRIKQKAQGPKSIPVTDRVYFAIKKPIDLQPKAVIIVKDENNIKNIESLTLDPDLKDTVPLFISKKWSLGRTIDSICDTSNIKNDNNKIGDTKLRLFRQLDGYCVSPLKMDVEIEELLAREILLEGDKLVVEYIDNNVINTIQEDNAQIFLSV</sequence>
<feature type="domain" description="ZFAND1-like ubiquitin-like" evidence="1">
    <location>
        <begin position="214"/>
        <end position="287"/>
    </location>
</feature>